<accession>A0A8H6I677</accession>
<evidence type="ECO:0000313" key="3">
    <source>
        <dbReference type="Proteomes" id="UP000521943"/>
    </source>
</evidence>
<reference evidence="2 3" key="1">
    <citation type="submission" date="2020-07" db="EMBL/GenBank/DDBJ databases">
        <title>Comparative genomics of pyrophilous fungi reveals a link between fire events and developmental genes.</title>
        <authorList>
            <consortium name="DOE Joint Genome Institute"/>
            <person name="Steindorff A.S."/>
            <person name="Carver A."/>
            <person name="Calhoun S."/>
            <person name="Stillman K."/>
            <person name="Liu H."/>
            <person name="Lipzen A."/>
            <person name="Pangilinan J."/>
            <person name="Labutti K."/>
            <person name="Bruns T.D."/>
            <person name="Grigoriev I.V."/>
        </authorList>
    </citation>
    <scope>NUCLEOTIDE SEQUENCE [LARGE SCALE GENOMIC DNA]</scope>
    <source>
        <strain evidence="2 3">CBS 144469</strain>
    </source>
</reference>
<protein>
    <submittedName>
        <fullName evidence="2">Uncharacterized protein</fullName>
    </submittedName>
</protein>
<organism evidence="2 3">
    <name type="scientific">Ephemerocybe angulata</name>
    <dbReference type="NCBI Taxonomy" id="980116"/>
    <lineage>
        <taxon>Eukaryota</taxon>
        <taxon>Fungi</taxon>
        <taxon>Dikarya</taxon>
        <taxon>Basidiomycota</taxon>
        <taxon>Agaricomycotina</taxon>
        <taxon>Agaricomycetes</taxon>
        <taxon>Agaricomycetidae</taxon>
        <taxon>Agaricales</taxon>
        <taxon>Agaricineae</taxon>
        <taxon>Psathyrellaceae</taxon>
        <taxon>Ephemerocybe</taxon>
    </lineage>
</organism>
<dbReference type="Proteomes" id="UP000521943">
    <property type="component" value="Unassembled WGS sequence"/>
</dbReference>
<feature type="compositionally biased region" description="Basic and acidic residues" evidence="1">
    <location>
        <begin position="100"/>
        <end position="111"/>
    </location>
</feature>
<name>A0A8H6I677_9AGAR</name>
<feature type="region of interest" description="Disordered" evidence="1">
    <location>
        <begin position="97"/>
        <end position="124"/>
    </location>
</feature>
<comment type="caution">
    <text evidence="2">The sequence shown here is derived from an EMBL/GenBank/DDBJ whole genome shotgun (WGS) entry which is preliminary data.</text>
</comment>
<feature type="region of interest" description="Disordered" evidence="1">
    <location>
        <begin position="233"/>
        <end position="257"/>
    </location>
</feature>
<evidence type="ECO:0000256" key="1">
    <source>
        <dbReference type="SAM" id="MobiDB-lite"/>
    </source>
</evidence>
<proteinExistence type="predicted"/>
<dbReference type="EMBL" id="JACGCI010000015">
    <property type="protein sequence ID" value="KAF6759551.1"/>
    <property type="molecule type" value="Genomic_DNA"/>
</dbReference>
<gene>
    <name evidence="2" type="ORF">DFP72DRAFT_136235</name>
</gene>
<keyword evidence="3" id="KW-1185">Reference proteome</keyword>
<dbReference type="AlphaFoldDB" id="A0A8H6I677"/>
<sequence length="257" mass="29190">MRWSSSCSASALQRSRACTNTLSNGAESRTKVNLHTLAKPQNTDFQHLAPPTRQHNAPRAKVSLDRQREFKMTESDKVGCVDGGWSCAMGAGCEPGAKAGNERDGIPDSQRRRQQHPALEKENSSQVIPVIRLTQTTSKYNATAISNTRRARIERGSSIPNDVWRESGRMVGLWLKWARSGTSGRVWDRKKPLRDYQQDFRRTSTNGTHLPRTRRQPRKRAYRINLLRLSARLSAHENERAHSPQRRQSRNTHAMDA</sequence>
<evidence type="ECO:0000313" key="2">
    <source>
        <dbReference type="EMBL" id="KAF6759551.1"/>
    </source>
</evidence>